<dbReference type="EMBL" id="RQTK01000725">
    <property type="protein sequence ID" value="RUS75609.1"/>
    <property type="molecule type" value="Genomic_DNA"/>
</dbReference>
<dbReference type="SFLD" id="SFLDG01205">
    <property type="entry name" value="AMPS.1"/>
    <property type="match status" value="1"/>
</dbReference>
<feature type="domain" description="GST N-terminal" evidence="1">
    <location>
        <begin position="5"/>
        <end position="82"/>
    </location>
</feature>
<name>A0A433T228_ELYCH</name>
<dbReference type="SFLD" id="SFLDS00019">
    <property type="entry name" value="Glutathione_Transferase_(cytos"/>
    <property type="match status" value="1"/>
</dbReference>
<dbReference type="SUPFAM" id="SSF47616">
    <property type="entry name" value="GST C-terminal domain-like"/>
    <property type="match status" value="1"/>
</dbReference>
<dbReference type="CDD" id="cd03192">
    <property type="entry name" value="GST_C_Sigma_like"/>
    <property type="match status" value="1"/>
</dbReference>
<protein>
    <recommendedName>
        <fullName evidence="5">Glutathione transferase</fullName>
    </recommendedName>
</protein>
<dbReference type="Pfam" id="PF02798">
    <property type="entry name" value="GST_N"/>
    <property type="match status" value="1"/>
</dbReference>
<dbReference type="InterPro" id="IPR050213">
    <property type="entry name" value="GST_superfamily"/>
</dbReference>
<proteinExistence type="predicted"/>
<dbReference type="Pfam" id="PF14497">
    <property type="entry name" value="GST_C_3"/>
    <property type="match status" value="1"/>
</dbReference>
<dbReference type="CDD" id="cd03039">
    <property type="entry name" value="GST_N_Sigma_like"/>
    <property type="match status" value="1"/>
</dbReference>
<evidence type="ECO:0000259" key="1">
    <source>
        <dbReference type="PROSITE" id="PS50404"/>
    </source>
</evidence>
<reference evidence="3 4" key="1">
    <citation type="submission" date="2019-01" db="EMBL/GenBank/DDBJ databases">
        <title>A draft genome assembly of the solar-powered sea slug Elysia chlorotica.</title>
        <authorList>
            <person name="Cai H."/>
            <person name="Li Q."/>
            <person name="Fang X."/>
            <person name="Li J."/>
            <person name="Curtis N.E."/>
            <person name="Altenburger A."/>
            <person name="Shibata T."/>
            <person name="Feng M."/>
            <person name="Maeda T."/>
            <person name="Schwartz J.A."/>
            <person name="Shigenobu S."/>
            <person name="Lundholm N."/>
            <person name="Nishiyama T."/>
            <person name="Yang H."/>
            <person name="Hasebe M."/>
            <person name="Li S."/>
            <person name="Pierce S.K."/>
            <person name="Wang J."/>
        </authorList>
    </citation>
    <scope>NUCLEOTIDE SEQUENCE [LARGE SCALE GENOMIC DNA]</scope>
    <source>
        <strain evidence="3">EC2010</strain>
        <tissue evidence="3">Whole organism of an adult</tissue>
    </source>
</reference>
<dbReference type="Gene3D" id="3.40.30.10">
    <property type="entry name" value="Glutaredoxin"/>
    <property type="match status" value="1"/>
</dbReference>
<dbReference type="GO" id="GO:0004364">
    <property type="term" value="F:glutathione transferase activity"/>
    <property type="evidence" value="ECO:0007669"/>
    <property type="project" value="TreeGrafter"/>
</dbReference>
<dbReference type="PANTHER" id="PTHR11571">
    <property type="entry name" value="GLUTATHIONE S-TRANSFERASE"/>
    <property type="match status" value="1"/>
</dbReference>
<accession>A0A433T228</accession>
<evidence type="ECO:0000313" key="4">
    <source>
        <dbReference type="Proteomes" id="UP000271974"/>
    </source>
</evidence>
<evidence type="ECO:0000259" key="2">
    <source>
        <dbReference type="PROSITE" id="PS50405"/>
    </source>
</evidence>
<dbReference type="GO" id="GO:0006749">
    <property type="term" value="P:glutathione metabolic process"/>
    <property type="evidence" value="ECO:0007669"/>
    <property type="project" value="TreeGrafter"/>
</dbReference>
<dbReference type="InterPro" id="IPR010987">
    <property type="entry name" value="Glutathione-S-Trfase_C-like"/>
</dbReference>
<keyword evidence="4" id="KW-1185">Reference proteome</keyword>
<dbReference type="FunFam" id="1.20.1050.10:FF:000030">
    <property type="entry name" value="Glutathione S-transferase S1"/>
    <property type="match status" value="1"/>
</dbReference>
<dbReference type="OrthoDB" id="414243at2759"/>
<dbReference type="PROSITE" id="PS50404">
    <property type="entry name" value="GST_NTER"/>
    <property type="match status" value="1"/>
</dbReference>
<dbReference type="SUPFAM" id="SSF52833">
    <property type="entry name" value="Thioredoxin-like"/>
    <property type="match status" value="1"/>
</dbReference>
<evidence type="ECO:0000313" key="3">
    <source>
        <dbReference type="EMBL" id="RUS75609.1"/>
    </source>
</evidence>
<evidence type="ECO:0008006" key="5">
    <source>
        <dbReference type="Google" id="ProtNLM"/>
    </source>
</evidence>
<dbReference type="PROSITE" id="PS50405">
    <property type="entry name" value="GST_CTER"/>
    <property type="match status" value="1"/>
</dbReference>
<dbReference type="InterPro" id="IPR036249">
    <property type="entry name" value="Thioredoxin-like_sf"/>
</dbReference>
<dbReference type="InterPro" id="IPR036282">
    <property type="entry name" value="Glutathione-S-Trfase_C_sf"/>
</dbReference>
<feature type="domain" description="GST C-terminal" evidence="2">
    <location>
        <begin position="84"/>
        <end position="203"/>
    </location>
</feature>
<dbReference type="Gene3D" id="1.20.1050.10">
    <property type="match status" value="1"/>
</dbReference>
<dbReference type="STRING" id="188477.A0A433T228"/>
<dbReference type="PANTHER" id="PTHR11571:SF150">
    <property type="entry name" value="GLUTATHIONE S-TRANSFERASE"/>
    <property type="match status" value="1"/>
</dbReference>
<gene>
    <name evidence="3" type="ORF">EGW08_016635</name>
</gene>
<sequence>MANSSCIKIHYFDEDGRAEVSRLVLVWAGKPFEDVRIPFEEWTEVKPTMPLGQVPVLELGGQKFPQSLAIAAYLAREFGLYGSKNLDSLKIDVIAQTVFEFRIKASKHYYEKDTKKKEDLAEDLIQNEAPFYLGFLERYLVENGGNFMVGDSVSLADLIVYDLLRSELGKFTQPNVGKFPNLQKLVEKIANADCIRVYNASRN</sequence>
<organism evidence="3 4">
    <name type="scientific">Elysia chlorotica</name>
    <name type="common">Eastern emerald elysia</name>
    <name type="synonym">Sea slug</name>
    <dbReference type="NCBI Taxonomy" id="188477"/>
    <lineage>
        <taxon>Eukaryota</taxon>
        <taxon>Metazoa</taxon>
        <taxon>Spiralia</taxon>
        <taxon>Lophotrochozoa</taxon>
        <taxon>Mollusca</taxon>
        <taxon>Gastropoda</taxon>
        <taxon>Heterobranchia</taxon>
        <taxon>Euthyneura</taxon>
        <taxon>Panpulmonata</taxon>
        <taxon>Sacoglossa</taxon>
        <taxon>Placobranchoidea</taxon>
        <taxon>Plakobranchidae</taxon>
        <taxon>Elysia</taxon>
    </lineage>
</organism>
<dbReference type="InterPro" id="IPR004046">
    <property type="entry name" value="GST_C"/>
</dbReference>
<dbReference type="AlphaFoldDB" id="A0A433T228"/>
<comment type="caution">
    <text evidence="3">The sequence shown here is derived from an EMBL/GenBank/DDBJ whole genome shotgun (WGS) entry which is preliminary data.</text>
</comment>
<dbReference type="SFLD" id="SFLDG00363">
    <property type="entry name" value="AMPS_(cytGST):_Alpha-__Mu-__Pi"/>
    <property type="match status" value="1"/>
</dbReference>
<dbReference type="Proteomes" id="UP000271974">
    <property type="component" value="Unassembled WGS sequence"/>
</dbReference>
<dbReference type="InterPro" id="IPR040079">
    <property type="entry name" value="Glutathione_S-Trfase"/>
</dbReference>
<dbReference type="InterPro" id="IPR004045">
    <property type="entry name" value="Glutathione_S-Trfase_N"/>
</dbReference>